<reference evidence="2 5" key="2">
    <citation type="submission" date="2020-10" db="EMBL/GenBank/DDBJ databases">
        <title>Genome sequences of Pseudomonas isolates.</title>
        <authorList>
            <person name="Wessels L."/>
            <person name="Reich F."/>
            <person name="Hammerl J."/>
        </authorList>
    </citation>
    <scope>NUCLEOTIDE SEQUENCE [LARGE SCALE GENOMIC DNA]</scope>
    <source>
        <strain evidence="2 5">20-MO00624-0</strain>
    </source>
</reference>
<dbReference type="Gene3D" id="3.60.21.10">
    <property type="match status" value="1"/>
</dbReference>
<dbReference type="EMBL" id="UAUF01000012">
    <property type="protein sequence ID" value="SPZ08504.1"/>
    <property type="molecule type" value="Genomic_DNA"/>
</dbReference>
<dbReference type="Proteomes" id="UP000250443">
    <property type="component" value="Unassembled WGS sequence"/>
</dbReference>
<accession>A0A2X2CMP5</accession>
<dbReference type="PANTHER" id="PTHR39323:SF1">
    <property type="entry name" value="BLR1149 PROTEIN"/>
    <property type="match status" value="1"/>
</dbReference>
<organism evidence="3 4">
    <name type="scientific">Pseudomonas luteola</name>
    <dbReference type="NCBI Taxonomy" id="47886"/>
    <lineage>
        <taxon>Bacteria</taxon>
        <taxon>Pseudomonadati</taxon>
        <taxon>Pseudomonadota</taxon>
        <taxon>Gammaproteobacteria</taxon>
        <taxon>Pseudomonadales</taxon>
        <taxon>Pseudomonadaceae</taxon>
        <taxon>Pseudomonas</taxon>
    </lineage>
</organism>
<gene>
    <name evidence="2" type="primary">pdeM</name>
    <name evidence="2" type="ORF">IRZ65_04615</name>
    <name evidence="3" type="ORF">NCTC11842_02820</name>
</gene>
<feature type="domain" description="Calcineurin-like phosphoesterase" evidence="1">
    <location>
        <begin position="30"/>
        <end position="118"/>
    </location>
</feature>
<dbReference type="GO" id="GO:0016874">
    <property type="term" value="F:ligase activity"/>
    <property type="evidence" value="ECO:0007669"/>
    <property type="project" value="UniProtKB-KW"/>
</dbReference>
<sequence length="218" mass="23754">MRTHIPVSLAGTEVWLLADKAVYWPEQKALLIADIHFGKAAAFRALGQPVPHGTTATNLARLDALLEAYPTERLYFLGDFLHAPESHAPTTLNALARWRNANPSLLITLIRGNHDLRAGDPPASLKINVVPEPLLIGPLALQHEPESHPSHVVLAGHIHPAFSLSGRGRQRLRLPCFCLDNDVLLLPAFGDFTGGWEIKALPGRRIFVVGDGGIWPLG</sequence>
<name>A0A2X2CMP5_PSELU</name>
<dbReference type="GO" id="GO:0016787">
    <property type="term" value="F:hydrolase activity"/>
    <property type="evidence" value="ECO:0007669"/>
    <property type="project" value="UniProtKB-KW"/>
</dbReference>
<keyword evidence="2" id="KW-0378">Hydrolase</keyword>
<keyword evidence="5" id="KW-1185">Reference proteome</keyword>
<dbReference type="Pfam" id="PF00149">
    <property type="entry name" value="Metallophos"/>
    <property type="match status" value="1"/>
</dbReference>
<keyword evidence="2" id="KW-0255">Endonuclease</keyword>
<dbReference type="InterPro" id="IPR029052">
    <property type="entry name" value="Metallo-depent_PP-like"/>
</dbReference>
<dbReference type="InterPro" id="IPR026336">
    <property type="entry name" value="PdeM-like"/>
</dbReference>
<protein>
    <submittedName>
        <fullName evidence="2">Ligase-associated DNA damage response endonuclease PdeM</fullName>
        <ecNumber evidence="2">3.1.-.-</ecNumber>
    </submittedName>
    <submittedName>
        <fullName evidence="3">Phosphoesterase, ICC</fullName>
    </submittedName>
</protein>
<proteinExistence type="predicted"/>
<dbReference type="InterPro" id="IPR024173">
    <property type="entry name" value="Pesterase_MJ0037-like"/>
</dbReference>
<dbReference type="EC" id="3.1.-.-" evidence="2"/>
<evidence type="ECO:0000313" key="4">
    <source>
        <dbReference type="Proteomes" id="UP000250443"/>
    </source>
</evidence>
<keyword evidence="2" id="KW-0436">Ligase</keyword>
<keyword evidence="2" id="KW-0540">Nuclease</keyword>
<dbReference type="NCBIfam" id="TIGR04123">
    <property type="entry name" value="P_estr_lig_assc"/>
    <property type="match status" value="1"/>
</dbReference>
<dbReference type="SUPFAM" id="SSF56300">
    <property type="entry name" value="Metallo-dependent phosphatases"/>
    <property type="match status" value="1"/>
</dbReference>
<evidence type="ECO:0000313" key="3">
    <source>
        <dbReference type="EMBL" id="SPZ08504.1"/>
    </source>
</evidence>
<evidence type="ECO:0000313" key="2">
    <source>
        <dbReference type="EMBL" id="MBF8639964.1"/>
    </source>
</evidence>
<evidence type="ECO:0000313" key="5">
    <source>
        <dbReference type="Proteomes" id="UP000626180"/>
    </source>
</evidence>
<dbReference type="RefSeq" id="WP_010795014.1">
    <property type="nucleotide sequence ID" value="NZ_FQYS01000001.1"/>
</dbReference>
<dbReference type="PIRSF" id="PIRSF000887">
    <property type="entry name" value="Pesterase_MJ0037"/>
    <property type="match status" value="1"/>
</dbReference>
<dbReference type="GO" id="GO:0004519">
    <property type="term" value="F:endonuclease activity"/>
    <property type="evidence" value="ECO:0007669"/>
    <property type="project" value="UniProtKB-KW"/>
</dbReference>
<dbReference type="InterPro" id="IPR004843">
    <property type="entry name" value="Calcineurin-like_PHP"/>
</dbReference>
<dbReference type="Proteomes" id="UP000626180">
    <property type="component" value="Unassembled WGS sequence"/>
</dbReference>
<dbReference type="EMBL" id="JADMCD010000002">
    <property type="protein sequence ID" value="MBF8639964.1"/>
    <property type="molecule type" value="Genomic_DNA"/>
</dbReference>
<evidence type="ECO:0000259" key="1">
    <source>
        <dbReference type="Pfam" id="PF00149"/>
    </source>
</evidence>
<dbReference type="PANTHER" id="PTHR39323">
    <property type="entry name" value="BLR1149 PROTEIN"/>
    <property type="match status" value="1"/>
</dbReference>
<reference evidence="3 4" key="1">
    <citation type="submission" date="2018-06" db="EMBL/GenBank/DDBJ databases">
        <authorList>
            <consortium name="Pathogen Informatics"/>
            <person name="Doyle S."/>
        </authorList>
    </citation>
    <scope>NUCLEOTIDE SEQUENCE [LARGE SCALE GENOMIC DNA]</scope>
    <source>
        <strain evidence="3 4">NCTC11842</strain>
    </source>
</reference>
<dbReference type="AlphaFoldDB" id="A0A2X2CMP5"/>